<keyword evidence="5" id="KW-0029">Amino-acid transport</keyword>
<dbReference type="RefSeq" id="WP_100668818.1">
    <property type="nucleotide sequence ID" value="NZ_CP024955.1"/>
</dbReference>
<dbReference type="Proteomes" id="UP000502196">
    <property type="component" value="Chromosome"/>
</dbReference>
<comment type="subcellular location">
    <subcellularLocation>
        <location evidence="1">Cell membrane</location>
        <topology evidence="1">Multi-pass membrane protein</topology>
    </subcellularLocation>
</comment>
<dbReference type="Pfam" id="PF02653">
    <property type="entry name" value="BPD_transp_2"/>
    <property type="match status" value="1"/>
</dbReference>
<keyword evidence="12" id="KW-1185">Reference proteome</keyword>
<feature type="transmembrane region" description="Helical" evidence="9">
    <location>
        <begin position="226"/>
        <end position="250"/>
    </location>
</feature>
<gene>
    <name evidence="11" type="ORF">COOX1_3299</name>
    <name evidence="10" type="ORF">CVV65_14950</name>
</gene>
<keyword evidence="6 9" id="KW-1133">Transmembrane helix</keyword>
<keyword evidence="7 9" id="KW-0472">Membrane</keyword>
<evidence type="ECO:0000256" key="7">
    <source>
        <dbReference type="ARBA" id="ARBA00023136"/>
    </source>
</evidence>
<feature type="transmembrane region" description="Helical" evidence="9">
    <location>
        <begin position="188"/>
        <end position="206"/>
    </location>
</feature>
<feature type="transmembrane region" description="Helical" evidence="9">
    <location>
        <begin position="61"/>
        <end position="83"/>
    </location>
</feature>
<dbReference type="OrthoDB" id="9807115at2"/>
<dbReference type="GO" id="GO:0005886">
    <property type="term" value="C:plasma membrane"/>
    <property type="evidence" value="ECO:0007669"/>
    <property type="project" value="UniProtKB-SubCell"/>
</dbReference>
<evidence type="ECO:0000256" key="3">
    <source>
        <dbReference type="ARBA" id="ARBA00022475"/>
    </source>
</evidence>
<dbReference type="KEGG" id="kyr:CVV65_14950"/>
<keyword evidence="2" id="KW-0813">Transport</keyword>
<evidence type="ECO:0000256" key="2">
    <source>
        <dbReference type="ARBA" id="ARBA00022448"/>
    </source>
</evidence>
<dbReference type="EMBL" id="LR792683">
    <property type="protein sequence ID" value="CAB3396053.1"/>
    <property type="molecule type" value="Genomic_DNA"/>
</dbReference>
<dbReference type="AlphaFoldDB" id="A0A2K8N9P5"/>
<evidence type="ECO:0000256" key="9">
    <source>
        <dbReference type="SAM" id="Phobius"/>
    </source>
</evidence>
<reference evidence="10" key="2">
    <citation type="journal article" date="2018" name="Genome Announc.">
        <title>Complete Genome Sequence of Kyrpidia sp. Strain EA-1, a Thermophilic Knallgas Bacterium, Isolated from the Azores.</title>
        <authorList>
            <person name="Reiner J.E."/>
            <person name="Lapp C.J."/>
            <person name="Bunk B."/>
            <person name="Sproer C."/>
            <person name="Overmann J."/>
            <person name="Gescher J."/>
        </authorList>
    </citation>
    <scope>NUCLEOTIDE SEQUENCE</scope>
    <source>
        <strain evidence="10">EA-1</strain>
    </source>
</reference>
<evidence type="ECO:0000313" key="11">
    <source>
        <dbReference type="EMBL" id="CAB3396053.1"/>
    </source>
</evidence>
<evidence type="ECO:0000313" key="13">
    <source>
        <dbReference type="Proteomes" id="UP000502196"/>
    </source>
</evidence>
<dbReference type="GO" id="GO:0006865">
    <property type="term" value="P:amino acid transport"/>
    <property type="evidence" value="ECO:0007669"/>
    <property type="project" value="UniProtKB-KW"/>
</dbReference>
<keyword evidence="3" id="KW-1003">Cell membrane</keyword>
<evidence type="ECO:0000256" key="8">
    <source>
        <dbReference type="ARBA" id="ARBA00037998"/>
    </source>
</evidence>
<evidence type="ECO:0008006" key="14">
    <source>
        <dbReference type="Google" id="ProtNLM"/>
    </source>
</evidence>
<dbReference type="InterPro" id="IPR001851">
    <property type="entry name" value="ABC_transp_permease"/>
</dbReference>
<feature type="transmembrane region" description="Helical" evidence="9">
    <location>
        <begin position="95"/>
        <end position="113"/>
    </location>
</feature>
<dbReference type="PANTHER" id="PTHR11795:SF442">
    <property type="entry name" value="ABC TRANSPORTER ATP-BINDING PROTEIN"/>
    <property type="match status" value="1"/>
</dbReference>
<dbReference type="Proteomes" id="UP000231932">
    <property type="component" value="Chromosome"/>
</dbReference>
<proteinExistence type="inferred from homology"/>
<evidence type="ECO:0000256" key="6">
    <source>
        <dbReference type="ARBA" id="ARBA00022989"/>
    </source>
</evidence>
<protein>
    <recommendedName>
        <fullName evidence="14">Branched-chain amino acid ABC transporter permease</fullName>
    </recommendedName>
</protein>
<comment type="similarity">
    <text evidence="8">Belongs to the binding-protein-dependent transport system permease family. LivHM subfamily.</text>
</comment>
<feature type="transmembrane region" description="Helical" evidence="9">
    <location>
        <begin position="257"/>
        <end position="276"/>
    </location>
</feature>
<dbReference type="EMBL" id="CP024955">
    <property type="protein sequence ID" value="ATY86068.1"/>
    <property type="molecule type" value="Genomic_DNA"/>
</dbReference>
<evidence type="ECO:0000313" key="12">
    <source>
        <dbReference type="Proteomes" id="UP000231932"/>
    </source>
</evidence>
<dbReference type="GO" id="GO:0022857">
    <property type="term" value="F:transmembrane transporter activity"/>
    <property type="evidence" value="ECO:0007669"/>
    <property type="project" value="InterPro"/>
</dbReference>
<feature type="transmembrane region" description="Helical" evidence="9">
    <location>
        <begin position="139"/>
        <end position="159"/>
    </location>
</feature>
<dbReference type="PANTHER" id="PTHR11795">
    <property type="entry name" value="BRANCHED-CHAIN AMINO ACID TRANSPORT SYSTEM PERMEASE PROTEIN LIVH"/>
    <property type="match status" value="1"/>
</dbReference>
<dbReference type="InterPro" id="IPR052157">
    <property type="entry name" value="BCAA_transport_permease"/>
</dbReference>
<accession>A0A2K8N9P5</accession>
<dbReference type="CDD" id="cd06582">
    <property type="entry name" value="TM_PBP1_LivH_like"/>
    <property type="match status" value="1"/>
</dbReference>
<sequence>MVSILTGLSTAAILFIVSAGLSLVFGTMRIINMAHGTFYMIGAYLVTLAFAGLTMRATGFVIALILAAVLVSVLGIVIEMFVLRRLYQSEHLFQLLATWGLMLVLEEVTLIVWGPNNVTGSIPGGLSGSFAIGGQSFPFYNAFLIGAALVIAALLWLLLKFTPLGRIIRAAVQDTELIYTLGVNVKRLYTQVFALGTFLAALGGALVAPSTSLGPGMDAQIVMEAFIVSVIGGLGSIWGTALGALVIGLFQSLGNLIAPEVAALAPYLVMILVLIIRPTGIFGKAEA</sequence>
<name>A0A2K8N9P5_9BACL</name>
<keyword evidence="4 9" id="KW-0812">Transmembrane</keyword>
<evidence type="ECO:0000256" key="5">
    <source>
        <dbReference type="ARBA" id="ARBA00022970"/>
    </source>
</evidence>
<feature type="transmembrane region" description="Helical" evidence="9">
    <location>
        <begin position="37"/>
        <end position="55"/>
    </location>
</feature>
<evidence type="ECO:0000256" key="4">
    <source>
        <dbReference type="ARBA" id="ARBA00022692"/>
    </source>
</evidence>
<reference evidence="11 13" key="3">
    <citation type="submission" date="2020-04" db="EMBL/GenBank/DDBJ databases">
        <authorList>
            <person name="Hogendoorn C."/>
        </authorList>
    </citation>
    <scope>NUCLEOTIDE SEQUENCE [LARGE SCALE GENOMIC DNA]</scope>
    <source>
        <strain evidence="11">COOX1</strain>
    </source>
</reference>
<feature type="transmembrane region" description="Helical" evidence="9">
    <location>
        <begin position="6"/>
        <end position="25"/>
    </location>
</feature>
<evidence type="ECO:0000313" key="10">
    <source>
        <dbReference type="EMBL" id="ATY86068.1"/>
    </source>
</evidence>
<evidence type="ECO:0000256" key="1">
    <source>
        <dbReference type="ARBA" id="ARBA00004651"/>
    </source>
</evidence>
<reference evidence="12" key="1">
    <citation type="submission" date="2017-11" db="EMBL/GenBank/DDBJ databases">
        <title>Complete Genome Sequence of Kyrpidia sp. Strain EA-1, a thermophilic, hydrogen-oxidizing Bacterium, isolated from the Azores.</title>
        <authorList>
            <person name="Reiner J.E."/>
            <person name="Lapp C.J."/>
            <person name="Bunk B."/>
            <person name="Gescher J."/>
        </authorList>
    </citation>
    <scope>NUCLEOTIDE SEQUENCE [LARGE SCALE GENOMIC DNA]</scope>
    <source>
        <strain evidence="12">EA-1</strain>
    </source>
</reference>
<organism evidence="10 12">
    <name type="scientific">Kyrpidia spormannii</name>
    <dbReference type="NCBI Taxonomy" id="2055160"/>
    <lineage>
        <taxon>Bacteria</taxon>
        <taxon>Bacillati</taxon>
        <taxon>Bacillota</taxon>
        <taxon>Bacilli</taxon>
        <taxon>Bacillales</taxon>
        <taxon>Alicyclobacillaceae</taxon>
        <taxon>Kyrpidia</taxon>
    </lineage>
</organism>